<dbReference type="STRING" id="1280946.HY29_06415"/>
<dbReference type="AlphaFoldDB" id="A0A062U2W8"/>
<protein>
    <submittedName>
        <fullName evidence="1">Uncharacterized protein</fullName>
    </submittedName>
</protein>
<dbReference type="PATRIC" id="fig|1280946.3.peg.3378"/>
<keyword evidence="2" id="KW-1185">Reference proteome</keyword>
<comment type="caution">
    <text evidence="1">The sequence shown here is derived from an EMBL/GenBank/DDBJ whole genome shotgun (WGS) entry which is preliminary data.</text>
</comment>
<evidence type="ECO:0000313" key="2">
    <source>
        <dbReference type="Proteomes" id="UP000027037"/>
    </source>
</evidence>
<dbReference type="Proteomes" id="UP000027037">
    <property type="component" value="Unassembled WGS sequence"/>
</dbReference>
<dbReference type="EMBL" id="AWFF01000098">
    <property type="protein sequence ID" value="KCZ50979.1"/>
    <property type="molecule type" value="Genomic_DNA"/>
</dbReference>
<dbReference type="RefSeq" id="WP_155838405.1">
    <property type="nucleotide sequence ID" value="NZ_AWFF01000098.1"/>
</dbReference>
<dbReference type="OrthoDB" id="9807812at2"/>
<organism evidence="1 2">
    <name type="scientific">Hyphomonas beringensis</name>
    <dbReference type="NCBI Taxonomy" id="1280946"/>
    <lineage>
        <taxon>Bacteria</taxon>
        <taxon>Pseudomonadati</taxon>
        <taxon>Pseudomonadota</taxon>
        <taxon>Alphaproteobacteria</taxon>
        <taxon>Hyphomonadales</taxon>
        <taxon>Hyphomonadaceae</taxon>
        <taxon>Hyphomonas</taxon>
    </lineage>
</organism>
<name>A0A062U2W8_9PROT</name>
<reference evidence="1 2" key="1">
    <citation type="journal article" date="2014" name="Antonie Van Leeuwenhoek">
        <title>Hyphomonas beringensis sp. nov. and Hyphomonas chukchiensis sp. nov., isolated from surface seawater of the Bering Sea and Chukchi Sea.</title>
        <authorList>
            <person name="Li C."/>
            <person name="Lai Q."/>
            <person name="Li G."/>
            <person name="Dong C."/>
            <person name="Wang J."/>
            <person name="Liao Y."/>
            <person name="Shao Z."/>
        </authorList>
    </citation>
    <scope>NUCLEOTIDE SEQUENCE [LARGE SCALE GENOMIC DNA]</scope>
    <source>
        <strain evidence="1 2">25B14_1</strain>
    </source>
</reference>
<sequence>MMSRWFRSSAPSFINLYGYGYQNIYELDGSYQMADPDIHWVSGSAPL</sequence>
<gene>
    <name evidence="1" type="ORF">HY29_06415</name>
</gene>
<accession>A0A062U2W8</accession>
<proteinExistence type="predicted"/>
<evidence type="ECO:0000313" key="1">
    <source>
        <dbReference type="EMBL" id="KCZ50979.1"/>
    </source>
</evidence>